<feature type="compositionally biased region" description="Basic and acidic residues" evidence="1">
    <location>
        <begin position="650"/>
        <end position="660"/>
    </location>
</feature>
<evidence type="ECO:0000259" key="2">
    <source>
        <dbReference type="PROSITE" id="PS50948"/>
    </source>
</evidence>
<dbReference type="EMBL" id="JAHQIW010006838">
    <property type="protein sequence ID" value="KAJ1370709.1"/>
    <property type="molecule type" value="Genomic_DNA"/>
</dbReference>
<gene>
    <name evidence="3" type="ORF">KIN20_032498</name>
</gene>
<feature type="domain" description="Apple" evidence="2">
    <location>
        <begin position="360"/>
        <end position="442"/>
    </location>
</feature>
<dbReference type="InterPro" id="IPR003609">
    <property type="entry name" value="Pan_app"/>
</dbReference>
<feature type="region of interest" description="Disordered" evidence="1">
    <location>
        <begin position="649"/>
        <end position="669"/>
    </location>
</feature>
<dbReference type="Proteomes" id="UP001196413">
    <property type="component" value="Unassembled WGS sequence"/>
</dbReference>
<organism evidence="3 4">
    <name type="scientific">Parelaphostrongylus tenuis</name>
    <name type="common">Meningeal worm</name>
    <dbReference type="NCBI Taxonomy" id="148309"/>
    <lineage>
        <taxon>Eukaryota</taxon>
        <taxon>Metazoa</taxon>
        <taxon>Ecdysozoa</taxon>
        <taxon>Nematoda</taxon>
        <taxon>Chromadorea</taxon>
        <taxon>Rhabditida</taxon>
        <taxon>Rhabditina</taxon>
        <taxon>Rhabditomorpha</taxon>
        <taxon>Strongyloidea</taxon>
        <taxon>Metastrongylidae</taxon>
        <taxon>Parelaphostrongylus</taxon>
    </lineage>
</organism>
<protein>
    <recommendedName>
        <fullName evidence="2">Apple domain-containing protein</fullName>
    </recommendedName>
</protein>
<proteinExistence type="predicted"/>
<dbReference type="Gene3D" id="3.50.4.10">
    <property type="entry name" value="Hepatocyte Growth Factor"/>
    <property type="match status" value="2"/>
</dbReference>
<dbReference type="SMART" id="SM00473">
    <property type="entry name" value="PAN_AP"/>
    <property type="match status" value="4"/>
</dbReference>
<dbReference type="AlphaFoldDB" id="A0AAD5R8X6"/>
<evidence type="ECO:0000313" key="4">
    <source>
        <dbReference type="Proteomes" id="UP001196413"/>
    </source>
</evidence>
<name>A0AAD5R8X6_PARTN</name>
<comment type="caution">
    <text evidence="3">The sequence shown here is derived from an EMBL/GenBank/DDBJ whole genome shotgun (WGS) entry which is preliminary data.</text>
</comment>
<sequence>MRKDTVTEEPDDGERKSSTQSKEAKISGSPQVCFQTVENRYLLGGLFEEHMVSSINICRCLCAATFSTLRLHRCQSLQWYPSGKCVLNKGSHLGKFDLIGQEDVTYEFLNCDIQVLLEVASKVCGADNSFELPPGSSDDIRTSTTESTSKRIRNRVAPVTEVATAMWNFMTISTTTSTTRRTTDMLPTEELENIASGEEITELVKAVKGMATEVQEPFDDSETLTESENRIESSRTEEISGYMMINVAAGLEHDISMEECKCYCANSKISRRYSFECLSSTYYHEERDCILNLENRHRSPQLLDKQSGQHAITYLAPICEKEETTASLMRSSFDITCRRVTQKSMSTSKARKMGANTDKCFLELSDFVLEGTALAIEATITLQKCKCRCIQGELIYGEACQSFQYYFDSNTCLINKQNRFSNPESLIYVPNPHPRSYFEHKCATKDDLRVDYVAEFCSKDPSELQHNAVDVGNRSDKNHEKLGLGTMTSLVTVSSTSSDSKRDAEDYQKKEKLNRMPTSESTVYSKEEQAPPKLNSGFHSAKIQFGHKFDIPEAETLEENAVLELPSTSTTTTTITTTTQRSNLKRYVLRAYVNKNIPETDGLDEREFDKIVELEVPNDFHGDPSNLLPPLDAKYVVIQWPSRSNGSLSKKLDTQVERTSARKGTLRSTDVTSPSTLAYPTVGKCKYSAMYQTSFQGTKLIKTINAKSPADCFAACHAYSCRSANIISNGASNTCELFRDSIIDYRHVGMIAYDASTVYFNGIQCEEA</sequence>
<accession>A0AAD5R8X6</accession>
<dbReference type="PANTHER" id="PTHR35193">
    <property type="entry name" value="MUCIN 13A, CELL SURFACE-ASSOCIATED-RELATED"/>
    <property type="match status" value="1"/>
</dbReference>
<reference evidence="3" key="1">
    <citation type="submission" date="2021-06" db="EMBL/GenBank/DDBJ databases">
        <title>Parelaphostrongylus tenuis whole genome reference sequence.</title>
        <authorList>
            <person name="Garwood T.J."/>
            <person name="Larsen P.A."/>
            <person name="Fountain-Jones N.M."/>
            <person name="Garbe J.R."/>
            <person name="Macchietto M.G."/>
            <person name="Kania S.A."/>
            <person name="Gerhold R.W."/>
            <person name="Richards J.E."/>
            <person name="Wolf T.M."/>
        </authorList>
    </citation>
    <scope>NUCLEOTIDE SEQUENCE</scope>
    <source>
        <strain evidence="3">MNPRO001-30</strain>
        <tissue evidence="3">Meninges</tissue>
    </source>
</reference>
<feature type="compositionally biased region" description="Basic and acidic residues" evidence="1">
    <location>
        <begin position="499"/>
        <end position="514"/>
    </location>
</feature>
<evidence type="ECO:0000256" key="1">
    <source>
        <dbReference type="SAM" id="MobiDB-lite"/>
    </source>
</evidence>
<feature type="region of interest" description="Disordered" evidence="1">
    <location>
        <begin position="1"/>
        <end position="27"/>
    </location>
</feature>
<dbReference type="PANTHER" id="PTHR35193:SF5">
    <property type="entry name" value="FLOCCULATION PROTEIN FLO11"/>
    <property type="match status" value="1"/>
</dbReference>
<feature type="region of interest" description="Disordered" evidence="1">
    <location>
        <begin position="493"/>
        <end position="536"/>
    </location>
</feature>
<dbReference type="Pfam" id="PF00024">
    <property type="entry name" value="PAN_1"/>
    <property type="match status" value="3"/>
</dbReference>
<dbReference type="SUPFAM" id="SSF57414">
    <property type="entry name" value="Hairpin loop containing domain-like"/>
    <property type="match status" value="2"/>
</dbReference>
<keyword evidence="4" id="KW-1185">Reference proteome</keyword>
<evidence type="ECO:0000313" key="3">
    <source>
        <dbReference type="EMBL" id="KAJ1370709.1"/>
    </source>
</evidence>
<feature type="domain" description="Apple" evidence="2">
    <location>
        <begin position="685"/>
        <end position="765"/>
    </location>
</feature>
<feature type="domain" description="Apple" evidence="2">
    <location>
        <begin position="33"/>
        <end position="111"/>
    </location>
</feature>
<feature type="compositionally biased region" description="Basic and acidic residues" evidence="1">
    <location>
        <begin position="13"/>
        <end position="25"/>
    </location>
</feature>
<dbReference type="PROSITE" id="PS50948">
    <property type="entry name" value="PAN"/>
    <property type="match status" value="3"/>
</dbReference>
<dbReference type="CDD" id="cd01099">
    <property type="entry name" value="PAN_AP_HGF"/>
    <property type="match status" value="2"/>
</dbReference>